<dbReference type="AlphaFoldDB" id="A0A8J4YYL6"/>
<dbReference type="EMBL" id="JACEEZ010002489">
    <property type="protein sequence ID" value="KAG0728210.1"/>
    <property type="molecule type" value="Genomic_DNA"/>
</dbReference>
<gene>
    <name evidence="1" type="ORF">GWK47_032957</name>
</gene>
<dbReference type="OrthoDB" id="6617942at2759"/>
<comment type="caution">
    <text evidence="1">The sequence shown here is derived from an EMBL/GenBank/DDBJ whole genome shotgun (WGS) entry which is preliminary data.</text>
</comment>
<proteinExistence type="predicted"/>
<name>A0A8J4YYL6_CHIOP</name>
<evidence type="ECO:0000313" key="1">
    <source>
        <dbReference type="EMBL" id="KAG0728210.1"/>
    </source>
</evidence>
<evidence type="ECO:0000313" key="2">
    <source>
        <dbReference type="Proteomes" id="UP000770661"/>
    </source>
</evidence>
<sequence>MLGRKLFWSICVLHTNELPLRHLITSIDGPTSSATGFTGPVCSLLFSVNEMQYNAEFRVVPGGEDLTEIPEWFTTAQSLVYMWTRKYGLTGKELNTLEILVSTACRFYFKLYYDIKVHHRLEDGPKHILTQLRVIRSQPKKGPNAVTFYFADRSMVRHTQNVSSSR</sequence>
<accession>A0A8J4YYL6</accession>
<dbReference type="Proteomes" id="UP000770661">
    <property type="component" value="Unassembled WGS sequence"/>
</dbReference>
<protein>
    <submittedName>
        <fullName evidence="1">Uncharacterized protein</fullName>
    </submittedName>
</protein>
<organism evidence="1 2">
    <name type="scientific">Chionoecetes opilio</name>
    <name type="common">Atlantic snow crab</name>
    <name type="synonym">Cancer opilio</name>
    <dbReference type="NCBI Taxonomy" id="41210"/>
    <lineage>
        <taxon>Eukaryota</taxon>
        <taxon>Metazoa</taxon>
        <taxon>Ecdysozoa</taxon>
        <taxon>Arthropoda</taxon>
        <taxon>Crustacea</taxon>
        <taxon>Multicrustacea</taxon>
        <taxon>Malacostraca</taxon>
        <taxon>Eumalacostraca</taxon>
        <taxon>Eucarida</taxon>
        <taxon>Decapoda</taxon>
        <taxon>Pleocyemata</taxon>
        <taxon>Brachyura</taxon>
        <taxon>Eubrachyura</taxon>
        <taxon>Majoidea</taxon>
        <taxon>Majidae</taxon>
        <taxon>Chionoecetes</taxon>
    </lineage>
</organism>
<keyword evidence="2" id="KW-1185">Reference proteome</keyword>
<reference evidence="1" key="1">
    <citation type="submission" date="2020-07" db="EMBL/GenBank/DDBJ databases">
        <title>The High-quality genome of the commercially important snow crab, Chionoecetes opilio.</title>
        <authorList>
            <person name="Jeong J.-H."/>
            <person name="Ryu S."/>
        </authorList>
    </citation>
    <scope>NUCLEOTIDE SEQUENCE</scope>
    <source>
        <strain evidence="1">MADBK_172401_WGS</strain>
        <tissue evidence="1">Digestive gland</tissue>
    </source>
</reference>